<comment type="caution">
    <text evidence="2">The sequence shown here is derived from an EMBL/GenBank/DDBJ whole genome shotgun (WGS) entry which is preliminary data.</text>
</comment>
<proteinExistence type="predicted"/>
<evidence type="ECO:0000256" key="1">
    <source>
        <dbReference type="SAM" id="MobiDB-lite"/>
    </source>
</evidence>
<reference evidence="2 3" key="1">
    <citation type="submission" date="2016-06" db="EMBL/GenBank/DDBJ databases">
        <authorList>
            <person name="Kjaerup R.B."/>
            <person name="Dalgaard T.S."/>
            <person name="Juul-Madsen H.R."/>
        </authorList>
    </citation>
    <scope>NUCLEOTIDE SEQUENCE [LARGE SCALE GENOMIC DNA]</scope>
    <source>
        <strain evidence="2 3">1165133.8</strain>
    </source>
</reference>
<dbReference type="AlphaFoldDB" id="A0A1A3PA28"/>
<sequence>MFSEHWVATPAVDLMSPEGTYIRAYIEADQVANFNVDRAKGSYLGFAGAARDSGYDWVGTGFPAKGFHTNWVREFRVAPDGSATAVVCFAGEVSVSGDFPDNYNIFKRTMVFQRVGSSPPVNQKGPARAPLVSVFGDWYTSNFITRYPLMDPDCATDPPPVDKSPVSTPGWPDQLGV</sequence>
<organism evidence="2 3">
    <name type="scientific">Mycobacterium asiaticum</name>
    <dbReference type="NCBI Taxonomy" id="1790"/>
    <lineage>
        <taxon>Bacteria</taxon>
        <taxon>Bacillati</taxon>
        <taxon>Actinomycetota</taxon>
        <taxon>Actinomycetes</taxon>
        <taxon>Mycobacteriales</taxon>
        <taxon>Mycobacteriaceae</taxon>
        <taxon>Mycobacterium</taxon>
    </lineage>
</organism>
<evidence type="ECO:0000313" key="3">
    <source>
        <dbReference type="Proteomes" id="UP000093928"/>
    </source>
</evidence>
<name>A0A1A3PA28_MYCAS</name>
<dbReference type="EMBL" id="LZLS01000025">
    <property type="protein sequence ID" value="OBK30550.1"/>
    <property type="molecule type" value="Genomic_DNA"/>
</dbReference>
<evidence type="ECO:0000313" key="2">
    <source>
        <dbReference type="EMBL" id="OBK30550.1"/>
    </source>
</evidence>
<gene>
    <name evidence="2" type="ORF">A5634_15875</name>
</gene>
<protein>
    <submittedName>
        <fullName evidence="2">Uncharacterized protein</fullName>
    </submittedName>
</protein>
<feature type="region of interest" description="Disordered" evidence="1">
    <location>
        <begin position="154"/>
        <end position="177"/>
    </location>
</feature>
<dbReference type="Proteomes" id="UP000093928">
    <property type="component" value="Unassembled WGS sequence"/>
</dbReference>
<accession>A0A1A3PA28</accession>